<dbReference type="InterPro" id="IPR015943">
    <property type="entry name" value="WD40/YVTN_repeat-like_dom_sf"/>
</dbReference>
<gene>
    <name evidence="4" type="ORF">EII34_11165</name>
</gene>
<dbReference type="InterPro" id="IPR001680">
    <property type="entry name" value="WD40_rpt"/>
</dbReference>
<dbReference type="SUPFAM" id="SSF50978">
    <property type="entry name" value="WD40 repeat-like"/>
    <property type="match status" value="1"/>
</dbReference>
<evidence type="ECO:0000313" key="4">
    <source>
        <dbReference type="EMBL" id="RRD04159.1"/>
    </source>
</evidence>
<keyword evidence="1 3" id="KW-0853">WD repeat</keyword>
<dbReference type="RefSeq" id="WP_124845242.1">
    <property type="nucleotide sequence ID" value="NZ_RQZG01000013.1"/>
</dbReference>
<dbReference type="Proteomes" id="UP000280819">
    <property type="component" value="Unassembled WGS sequence"/>
</dbReference>
<evidence type="ECO:0000256" key="1">
    <source>
        <dbReference type="ARBA" id="ARBA00022574"/>
    </source>
</evidence>
<proteinExistence type="predicted"/>
<evidence type="ECO:0000313" key="5">
    <source>
        <dbReference type="Proteomes" id="UP000280819"/>
    </source>
</evidence>
<keyword evidence="2" id="KW-0677">Repeat</keyword>
<dbReference type="PANTHER" id="PTHR19848">
    <property type="entry name" value="WD40 REPEAT PROTEIN"/>
    <property type="match status" value="1"/>
</dbReference>
<dbReference type="InterPro" id="IPR036322">
    <property type="entry name" value="WD40_repeat_dom_sf"/>
</dbReference>
<dbReference type="OrthoDB" id="3713209at2"/>
<comment type="caution">
    <text evidence="4">The sequence shown here is derived from an EMBL/GenBank/DDBJ whole genome shotgun (WGS) entry which is preliminary data.</text>
</comment>
<dbReference type="PROSITE" id="PS00678">
    <property type="entry name" value="WD_REPEATS_1"/>
    <property type="match status" value="1"/>
</dbReference>
<accession>A0A3P1T459</accession>
<dbReference type="EMBL" id="RQZG01000013">
    <property type="protein sequence ID" value="RRD04159.1"/>
    <property type="molecule type" value="Genomic_DNA"/>
</dbReference>
<dbReference type="PANTHER" id="PTHR19848:SF8">
    <property type="entry name" value="F-BOX AND WD REPEAT DOMAIN CONTAINING 7"/>
    <property type="match status" value="1"/>
</dbReference>
<organism evidence="4 5">
    <name type="scientific">Arachnia propionica</name>
    <dbReference type="NCBI Taxonomy" id="1750"/>
    <lineage>
        <taxon>Bacteria</taxon>
        <taxon>Bacillati</taxon>
        <taxon>Actinomycetota</taxon>
        <taxon>Actinomycetes</taxon>
        <taxon>Propionibacteriales</taxon>
        <taxon>Propionibacteriaceae</taxon>
        <taxon>Arachnia</taxon>
    </lineage>
</organism>
<dbReference type="SMART" id="SM00320">
    <property type="entry name" value="WD40"/>
    <property type="match status" value="4"/>
</dbReference>
<name>A0A3P1T459_9ACTN</name>
<evidence type="ECO:0000256" key="3">
    <source>
        <dbReference type="PROSITE-ProRule" id="PRU00221"/>
    </source>
</evidence>
<reference evidence="4 5" key="1">
    <citation type="submission" date="2018-11" db="EMBL/GenBank/DDBJ databases">
        <title>Genomes From Bacteria Associated with the Canine Oral Cavity: a Test Case for Automated Genome-Based Taxonomic Assignment.</title>
        <authorList>
            <person name="Coil D.A."/>
            <person name="Jospin G."/>
            <person name="Darling A.E."/>
            <person name="Wallis C."/>
            <person name="Davis I.J."/>
            <person name="Harris S."/>
            <person name="Eisen J.A."/>
            <person name="Holcombe L.J."/>
            <person name="O'Flynn C."/>
        </authorList>
    </citation>
    <scope>NUCLEOTIDE SEQUENCE [LARGE SCALE GENOMIC DNA]</scope>
    <source>
        <strain evidence="4 5">OH887_COT-365</strain>
    </source>
</reference>
<feature type="repeat" description="WD" evidence="3">
    <location>
        <begin position="206"/>
        <end position="228"/>
    </location>
</feature>
<dbReference type="InterPro" id="IPR019775">
    <property type="entry name" value="WD40_repeat_CS"/>
</dbReference>
<dbReference type="PROSITE" id="PS50082">
    <property type="entry name" value="WD_REPEATS_2"/>
    <property type="match status" value="1"/>
</dbReference>
<dbReference type="Pfam" id="PF00400">
    <property type="entry name" value="WD40"/>
    <property type="match status" value="2"/>
</dbReference>
<dbReference type="Gene3D" id="2.130.10.10">
    <property type="entry name" value="YVTN repeat-like/Quinoprotein amine dehydrogenase"/>
    <property type="match status" value="1"/>
</dbReference>
<sequence>MEITPALPTWSRRWHIGTSVRRVVELSSARVALLGDDGLTIHDLEDDGVVFRRDGVEDAVARSGRLVLLEDPETLTVLDPSTGEMIGSPILLPDGPDAITLALAVSGEAQVATAGDDRPVTVHDLSSGRLLASWQDPGEGITALAFLPDGRLVSGGDDRRIRCWEPTTGAPLPGPLFGMVEGRLWGHSDSVEHLAPFSTADGVWRLAAADGDHTIRVWDLGSGEQIGEAITAHTSVIRALVVDGPRLVSVSTAGLLVVHGEDGAVTSTCDLGVTVWGAALVEGELALGLDDGWGTIALP</sequence>
<evidence type="ECO:0000256" key="2">
    <source>
        <dbReference type="ARBA" id="ARBA00022737"/>
    </source>
</evidence>
<protein>
    <submittedName>
        <fullName evidence="4">Uncharacterized protein</fullName>
    </submittedName>
</protein>
<dbReference type="AlphaFoldDB" id="A0A3P1T459"/>